<protein>
    <recommendedName>
        <fullName evidence="2">HORMA domain-containing protein</fullName>
    </recommendedName>
</protein>
<organism evidence="3 4">
    <name type="scientific">Caenorhabditis angaria</name>
    <dbReference type="NCBI Taxonomy" id="860376"/>
    <lineage>
        <taxon>Eukaryota</taxon>
        <taxon>Metazoa</taxon>
        <taxon>Ecdysozoa</taxon>
        <taxon>Nematoda</taxon>
        <taxon>Chromadorea</taxon>
        <taxon>Rhabditida</taxon>
        <taxon>Rhabditina</taxon>
        <taxon>Rhabditomorpha</taxon>
        <taxon>Rhabditoidea</taxon>
        <taxon>Rhabditidae</taxon>
        <taxon>Peloderinae</taxon>
        <taxon>Caenorhabditis</taxon>
    </lineage>
</organism>
<proteinExistence type="predicted"/>
<feature type="compositionally biased region" description="Polar residues" evidence="1">
    <location>
        <begin position="260"/>
        <end position="274"/>
    </location>
</feature>
<dbReference type="AlphaFoldDB" id="A0A9P1MT76"/>
<feature type="region of interest" description="Disordered" evidence="1">
    <location>
        <begin position="260"/>
        <end position="282"/>
    </location>
</feature>
<gene>
    <name evidence="3" type="ORF">CAMP_LOCUS1467</name>
</gene>
<reference evidence="3" key="1">
    <citation type="submission" date="2022-11" db="EMBL/GenBank/DDBJ databases">
        <authorList>
            <person name="Kikuchi T."/>
        </authorList>
    </citation>
    <scope>NUCLEOTIDE SEQUENCE</scope>
    <source>
        <strain evidence="3">PS1010</strain>
    </source>
</reference>
<sequence length="449" mass="51890">MDFAYNDVDSSEEHVGPLFDSENFLDIEENPDLSLQLLINCVYVCTCTILHDRKLIPEKSFRSFKVYDDVNGYLVDESDRNGLFVSQKYALASQEIFKKKLSKFALVVQTDEYSSPIEAFVWSFDYNNPERTTVRLGLNGLESTKFSINYKNMRDSCRQFCKMFCNLREILDDLAPLPERTFPSFRLAHFGDIRHLDGYDSINEFVHLDQFLVGMTRLPREHMTMTYGSTFANEQHIEKSTMTMGNTEFSEIQSTFEQTRQESFANEQRSNISEKSTEDSLLSVPPENMFDIQRSTVELIPTECVDDCSNTDNTSPISDGFSTYCEPATEYIQESVERTEKSENKKMIVEKSPIEDVYEMPTHEDDVFKKPKRASRRLTVPKEVTFAENVVSPIKKQTHAVTHYGRVRSLLNIEKVEKPRMFGRVRSLKELDQPKEKSKKRHAATAPIL</sequence>
<evidence type="ECO:0000259" key="2">
    <source>
        <dbReference type="PROSITE" id="PS50815"/>
    </source>
</evidence>
<name>A0A9P1MT76_9PELO</name>
<dbReference type="OrthoDB" id="5877094at2759"/>
<evidence type="ECO:0000313" key="4">
    <source>
        <dbReference type="Proteomes" id="UP001152747"/>
    </source>
</evidence>
<dbReference type="PROSITE" id="PS50815">
    <property type="entry name" value="HORMA"/>
    <property type="match status" value="1"/>
</dbReference>
<feature type="region of interest" description="Disordered" evidence="1">
    <location>
        <begin position="429"/>
        <end position="449"/>
    </location>
</feature>
<dbReference type="Pfam" id="PF02301">
    <property type="entry name" value="HORMA"/>
    <property type="match status" value="1"/>
</dbReference>
<dbReference type="EMBL" id="CANHGI010000001">
    <property type="protein sequence ID" value="CAI5438830.1"/>
    <property type="molecule type" value="Genomic_DNA"/>
</dbReference>
<dbReference type="Proteomes" id="UP001152747">
    <property type="component" value="Unassembled WGS sequence"/>
</dbReference>
<keyword evidence="4" id="KW-1185">Reference proteome</keyword>
<accession>A0A9P1MT76</accession>
<dbReference type="InterPro" id="IPR003511">
    <property type="entry name" value="HORMA_dom"/>
</dbReference>
<dbReference type="Gene3D" id="3.30.900.10">
    <property type="entry name" value="HORMA domain"/>
    <property type="match status" value="1"/>
</dbReference>
<dbReference type="InterPro" id="IPR036570">
    <property type="entry name" value="HORMA_dom_sf"/>
</dbReference>
<evidence type="ECO:0000256" key="1">
    <source>
        <dbReference type="SAM" id="MobiDB-lite"/>
    </source>
</evidence>
<comment type="caution">
    <text evidence="3">The sequence shown here is derived from an EMBL/GenBank/DDBJ whole genome shotgun (WGS) entry which is preliminary data.</text>
</comment>
<evidence type="ECO:0000313" key="3">
    <source>
        <dbReference type="EMBL" id="CAI5438830.1"/>
    </source>
</evidence>
<feature type="domain" description="HORMA" evidence="2">
    <location>
        <begin position="32"/>
        <end position="229"/>
    </location>
</feature>
<dbReference type="SUPFAM" id="SSF56019">
    <property type="entry name" value="The spindle assembly checkpoint protein mad2"/>
    <property type="match status" value="1"/>
</dbReference>